<evidence type="ECO:0000313" key="2">
    <source>
        <dbReference type="EMBL" id="NEZ65249.1"/>
    </source>
</evidence>
<sequence length="98" mass="11004">MAAFAGLTPQERKSGTLVNGKTCLCKIGNRRLRKALYFPALVLLQRCLQAQAFRERLLAVGKCKMKMLGALMRKLIRVIYGVLKSRKPFDPDKLLPAT</sequence>
<dbReference type="Pfam" id="PF02371">
    <property type="entry name" value="Transposase_20"/>
    <property type="match status" value="1"/>
</dbReference>
<dbReference type="EMBL" id="QZCE01000002">
    <property type="protein sequence ID" value="NEZ65249.1"/>
    <property type="molecule type" value="Genomic_DNA"/>
</dbReference>
<evidence type="ECO:0000259" key="1">
    <source>
        <dbReference type="Pfam" id="PF02371"/>
    </source>
</evidence>
<dbReference type="RefSeq" id="WP_163666216.1">
    <property type="nucleotide sequence ID" value="NZ_QZCE01000002.1"/>
</dbReference>
<dbReference type="InterPro" id="IPR047650">
    <property type="entry name" value="Transpos_IS110"/>
</dbReference>
<protein>
    <submittedName>
        <fullName evidence="2">IS110 family transposase</fullName>
    </submittedName>
</protein>
<dbReference type="PANTHER" id="PTHR33055">
    <property type="entry name" value="TRANSPOSASE FOR INSERTION SEQUENCE ELEMENT IS1111A"/>
    <property type="match status" value="1"/>
</dbReference>
<feature type="domain" description="Transposase IS116/IS110/IS902 C-terminal" evidence="1">
    <location>
        <begin position="1"/>
        <end position="47"/>
    </location>
</feature>
<evidence type="ECO:0000313" key="3">
    <source>
        <dbReference type="Proteomes" id="UP000473574"/>
    </source>
</evidence>
<reference evidence="2 3" key="1">
    <citation type="journal article" date="2020" name="Microb. Ecol.">
        <title>Ecogenomics of the Marine Benthic Filamentous Cyanobacterium Adonisia.</title>
        <authorList>
            <person name="Walter J.M."/>
            <person name="Coutinho F.H."/>
            <person name="Leomil L."/>
            <person name="Hargreaves P.I."/>
            <person name="Campeao M.E."/>
            <person name="Vieira V.V."/>
            <person name="Silva B.S."/>
            <person name="Fistarol G.O."/>
            <person name="Salomon P.S."/>
            <person name="Sawabe T."/>
            <person name="Mino S."/>
            <person name="Hosokawa M."/>
            <person name="Miyashita H."/>
            <person name="Maruyama F."/>
            <person name="van Verk M.C."/>
            <person name="Dutilh B.E."/>
            <person name="Thompson C.C."/>
            <person name="Thompson F.L."/>
        </authorList>
    </citation>
    <scope>NUCLEOTIDE SEQUENCE [LARGE SCALE GENOMIC DNA]</scope>
    <source>
        <strain evidence="2 3">CCMR0082</strain>
    </source>
</reference>
<accession>A0A6M0S9W3</accession>
<dbReference type="AlphaFoldDB" id="A0A6M0S9W3"/>
<proteinExistence type="predicted"/>
<gene>
    <name evidence="2" type="ORF">D0962_21140</name>
</gene>
<dbReference type="Proteomes" id="UP000473574">
    <property type="component" value="Unassembled WGS sequence"/>
</dbReference>
<dbReference type="GO" id="GO:0003677">
    <property type="term" value="F:DNA binding"/>
    <property type="evidence" value="ECO:0007669"/>
    <property type="project" value="InterPro"/>
</dbReference>
<dbReference type="PANTHER" id="PTHR33055:SF3">
    <property type="entry name" value="PUTATIVE TRANSPOSASE FOR IS117-RELATED"/>
    <property type="match status" value="1"/>
</dbReference>
<organism evidence="2 3">
    <name type="scientific">Adonisia turfae CCMR0082</name>
    <dbReference type="NCBI Taxonomy" id="2304604"/>
    <lineage>
        <taxon>Bacteria</taxon>
        <taxon>Bacillati</taxon>
        <taxon>Cyanobacteriota</taxon>
        <taxon>Adonisia</taxon>
        <taxon>Adonisia turfae</taxon>
    </lineage>
</organism>
<comment type="caution">
    <text evidence="2">The sequence shown here is derived from an EMBL/GenBank/DDBJ whole genome shotgun (WGS) entry which is preliminary data.</text>
</comment>
<dbReference type="InterPro" id="IPR003346">
    <property type="entry name" value="Transposase_20"/>
</dbReference>
<name>A0A6M0S9W3_9CYAN</name>
<dbReference type="GO" id="GO:0006313">
    <property type="term" value="P:DNA transposition"/>
    <property type="evidence" value="ECO:0007669"/>
    <property type="project" value="InterPro"/>
</dbReference>
<dbReference type="GO" id="GO:0004803">
    <property type="term" value="F:transposase activity"/>
    <property type="evidence" value="ECO:0007669"/>
    <property type="project" value="InterPro"/>
</dbReference>